<dbReference type="Proteomes" id="UP000694559">
    <property type="component" value="Unplaced"/>
</dbReference>
<evidence type="ECO:0000313" key="2">
    <source>
        <dbReference type="Ensembl" id="ENSNNAP00000022435.1"/>
    </source>
</evidence>
<dbReference type="PANTHER" id="PTHR34438">
    <property type="entry name" value="SI:DKEY-97L20.6"/>
    <property type="match status" value="1"/>
</dbReference>
<dbReference type="InterPro" id="IPR028042">
    <property type="entry name" value="DUF4639"/>
</dbReference>
<keyword evidence="3" id="KW-1185">Reference proteome</keyword>
<evidence type="ECO:0000313" key="3">
    <source>
        <dbReference type="Proteomes" id="UP000694559"/>
    </source>
</evidence>
<dbReference type="AlphaFoldDB" id="A0A8C6Y348"/>
<dbReference type="OrthoDB" id="193650at2759"/>
<dbReference type="Ensembl" id="ENSNNAT00000023509.1">
    <property type="protein sequence ID" value="ENSNNAP00000022435.1"/>
    <property type="gene ID" value="ENSNNAG00000014797.1"/>
</dbReference>
<dbReference type="PANTHER" id="PTHR34438:SF1">
    <property type="entry name" value="CHROMOSOME 2 OPEN READING FRAME 81"/>
    <property type="match status" value="1"/>
</dbReference>
<name>A0A8C6Y348_NAJNA</name>
<feature type="compositionally biased region" description="Low complexity" evidence="1">
    <location>
        <begin position="26"/>
        <end position="38"/>
    </location>
</feature>
<evidence type="ECO:0000256" key="1">
    <source>
        <dbReference type="SAM" id="MobiDB-lite"/>
    </source>
</evidence>
<feature type="region of interest" description="Disordered" evidence="1">
    <location>
        <begin position="132"/>
        <end position="152"/>
    </location>
</feature>
<protein>
    <submittedName>
        <fullName evidence="2">Uncharacterized protein</fullName>
    </submittedName>
</protein>
<dbReference type="Pfam" id="PF15479">
    <property type="entry name" value="DUF4639"/>
    <property type="match status" value="1"/>
</dbReference>
<proteinExistence type="predicted"/>
<organism evidence="2 3">
    <name type="scientific">Naja naja</name>
    <name type="common">Indian cobra</name>
    <dbReference type="NCBI Taxonomy" id="35670"/>
    <lineage>
        <taxon>Eukaryota</taxon>
        <taxon>Metazoa</taxon>
        <taxon>Chordata</taxon>
        <taxon>Craniata</taxon>
        <taxon>Vertebrata</taxon>
        <taxon>Euteleostomi</taxon>
        <taxon>Lepidosauria</taxon>
        <taxon>Squamata</taxon>
        <taxon>Bifurcata</taxon>
        <taxon>Unidentata</taxon>
        <taxon>Episquamata</taxon>
        <taxon>Toxicofera</taxon>
        <taxon>Serpentes</taxon>
        <taxon>Colubroidea</taxon>
        <taxon>Elapidae</taxon>
        <taxon>Elapinae</taxon>
        <taxon>Naja</taxon>
    </lineage>
</organism>
<reference evidence="2" key="1">
    <citation type="submission" date="2025-08" db="UniProtKB">
        <authorList>
            <consortium name="Ensembl"/>
        </authorList>
    </citation>
    <scope>IDENTIFICATION</scope>
</reference>
<feature type="region of interest" description="Disordered" evidence="1">
    <location>
        <begin position="253"/>
        <end position="302"/>
    </location>
</feature>
<feature type="region of interest" description="Disordered" evidence="1">
    <location>
        <begin position="189"/>
        <end position="208"/>
    </location>
</feature>
<sequence>MLVPLAGTSKTRTDPVDVPARGGSQGCLQRQQQPQAAKARAERSRPPTVPVPQVEIVPGRLTEGEWLSLLAFEDGEDVAGDVLAALLDQALAECYKVYLARQCVPYVIAQAREAMLQIVEWRFLVRDGGESDVPADPAWQEDEEPAASIPDSWAQGSVPLLQTVPSPEWEGAPTPVGPGQYPGSLRVGWSPRFRPGSGERSRTGSTGTPLLIPFLQVLAVKVPEEEAPAVGELPSEETTQAEMPLQCGEELTWQSPLPEAKPPKPKTRKGLPKGQAESPSKATVSGKKRLPLPKVSQGPLEMSSLLGSTQPLLPSSCSNLLRIQMGRPPNIRDVFYDEMGNVTLVPHLELGRLPKRWIKPTVEVVDPDVESRCQKTLKMVSGRCKQRHPPSGSVEQFPAAYSPLPPGKSLEPTSFVFVKPNLLVETVDLAPGVSLHRGSSGCLSARFRPAEDAKEANGPFPSRAKGPFLQEPRLLPNLYPKAVLG</sequence>
<reference evidence="2" key="2">
    <citation type="submission" date="2025-09" db="UniProtKB">
        <authorList>
            <consortium name="Ensembl"/>
        </authorList>
    </citation>
    <scope>IDENTIFICATION</scope>
</reference>
<dbReference type="OMA" id="ARQCVPY"/>
<feature type="region of interest" description="Disordered" evidence="1">
    <location>
        <begin position="1"/>
        <end position="52"/>
    </location>
</feature>
<dbReference type="GeneTree" id="ENSGT00940000167385"/>
<accession>A0A8C6Y348</accession>